<dbReference type="EMBL" id="JACGWK010000015">
    <property type="protein sequence ID" value="KAL0314724.1"/>
    <property type="molecule type" value="Genomic_DNA"/>
</dbReference>
<feature type="domain" description="Aminotransferase-like plant mobile" evidence="2">
    <location>
        <begin position="13"/>
        <end position="276"/>
    </location>
</feature>
<proteinExistence type="predicted"/>
<dbReference type="PANTHER" id="PTHR46033:SF8">
    <property type="entry name" value="PROTEIN MAINTENANCE OF MERISTEMS-LIKE"/>
    <property type="match status" value="1"/>
</dbReference>
<reference evidence="3" key="2">
    <citation type="journal article" date="2024" name="Plant">
        <title>Genomic evolution and insights into agronomic trait innovations of Sesamum species.</title>
        <authorList>
            <person name="Miao H."/>
            <person name="Wang L."/>
            <person name="Qu L."/>
            <person name="Liu H."/>
            <person name="Sun Y."/>
            <person name="Le M."/>
            <person name="Wang Q."/>
            <person name="Wei S."/>
            <person name="Zheng Y."/>
            <person name="Lin W."/>
            <person name="Duan Y."/>
            <person name="Cao H."/>
            <person name="Xiong S."/>
            <person name="Wang X."/>
            <person name="Wei L."/>
            <person name="Li C."/>
            <person name="Ma Q."/>
            <person name="Ju M."/>
            <person name="Zhao R."/>
            <person name="Li G."/>
            <person name="Mu C."/>
            <person name="Tian Q."/>
            <person name="Mei H."/>
            <person name="Zhang T."/>
            <person name="Gao T."/>
            <person name="Zhang H."/>
        </authorList>
    </citation>
    <scope>NUCLEOTIDE SEQUENCE</scope>
    <source>
        <strain evidence="3">G01</strain>
    </source>
</reference>
<evidence type="ECO:0000256" key="1">
    <source>
        <dbReference type="SAM" id="MobiDB-lite"/>
    </source>
</evidence>
<evidence type="ECO:0000313" key="3">
    <source>
        <dbReference type="EMBL" id="KAL0314724.1"/>
    </source>
</evidence>
<evidence type="ECO:0000259" key="2">
    <source>
        <dbReference type="Pfam" id="PF10536"/>
    </source>
</evidence>
<dbReference type="PANTHER" id="PTHR46033">
    <property type="entry name" value="PROTEIN MAIN-LIKE 2"/>
    <property type="match status" value="1"/>
</dbReference>
<dbReference type="GO" id="GO:0010073">
    <property type="term" value="P:meristem maintenance"/>
    <property type="evidence" value="ECO:0007669"/>
    <property type="project" value="InterPro"/>
</dbReference>
<reference evidence="3" key="1">
    <citation type="submission" date="2020-06" db="EMBL/GenBank/DDBJ databases">
        <authorList>
            <person name="Li T."/>
            <person name="Hu X."/>
            <person name="Zhang T."/>
            <person name="Song X."/>
            <person name="Zhang H."/>
            <person name="Dai N."/>
            <person name="Sheng W."/>
            <person name="Hou X."/>
            <person name="Wei L."/>
        </authorList>
    </citation>
    <scope>NUCLEOTIDE SEQUENCE</scope>
    <source>
        <strain evidence="3">G01</strain>
        <tissue evidence="3">Leaf</tissue>
    </source>
</reference>
<accession>A0AAW2L7Y8</accession>
<name>A0AAW2L7Y8_9LAMI</name>
<dbReference type="AlphaFoldDB" id="A0AAW2L7Y8"/>
<dbReference type="InterPro" id="IPR044824">
    <property type="entry name" value="MAIN-like"/>
</dbReference>
<gene>
    <name evidence="3" type="ORF">Sangu_2316800</name>
</gene>
<protein>
    <submittedName>
        <fullName evidence="3">Protein MAINTENANCE OF MERISTEMS</fullName>
    </submittedName>
</protein>
<feature type="compositionally biased region" description="Low complexity" evidence="1">
    <location>
        <begin position="349"/>
        <end position="360"/>
    </location>
</feature>
<dbReference type="InterPro" id="IPR019557">
    <property type="entry name" value="AminoTfrase-like_pln_mobile"/>
</dbReference>
<sequence length="478" mass="54219">MQYIGFAPEEGALKGSRLQVKAIIEHISYVHITPDTPHLTVVQYARAVALLLLGGTMCPDSSGNLVSLLYLAKLEDIVAARNYSWGSAVLAFLYRELCNASEKGKAAIGGALQLVQIWAWSRIIPLCPGLGAPRVHMGQHQIDNNRVLPGAPYVQCGTFIWQPYDMESNVIMAYAGDFNPQLWRSICPLIFYAIVEMHHPERVLRQFGMMQNIPDQPDTRDMSLHRITRSNRTGTDWVLQHILYITRWQRRYDTVIQRQPISNRRDTDRGYWEWYNNITRHFVSSSTDRRVESGYQPGDAPMLQIVVNTLQTLFQSKPVDVEGYRQLVAQLEHEVQIIAEAIKHQPQQTATPSDSAPTTSHRQRRSSSQMSIGSVERGDIGVDIAGPSTAYTPQDYYVPQPPQDYYVPQPSQDDWFQSTSYMPSHAEAYSSHVDLDLGLGFNQPYAPEYNISPVPFHHLVHIVIMWSPVLQHHQVGCI</sequence>
<comment type="caution">
    <text evidence="3">The sequence shown here is derived from an EMBL/GenBank/DDBJ whole genome shotgun (WGS) entry which is preliminary data.</text>
</comment>
<organism evidence="3">
    <name type="scientific">Sesamum angustifolium</name>
    <dbReference type="NCBI Taxonomy" id="2727405"/>
    <lineage>
        <taxon>Eukaryota</taxon>
        <taxon>Viridiplantae</taxon>
        <taxon>Streptophyta</taxon>
        <taxon>Embryophyta</taxon>
        <taxon>Tracheophyta</taxon>
        <taxon>Spermatophyta</taxon>
        <taxon>Magnoliopsida</taxon>
        <taxon>eudicotyledons</taxon>
        <taxon>Gunneridae</taxon>
        <taxon>Pentapetalae</taxon>
        <taxon>asterids</taxon>
        <taxon>lamiids</taxon>
        <taxon>Lamiales</taxon>
        <taxon>Pedaliaceae</taxon>
        <taxon>Sesamum</taxon>
    </lineage>
</organism>
<feature type="region of interest" description="Disordered" evidence="1">
    <location>
        <begin position="343"/>
        <end position="385"/>
    </location>
</feature>
<dbReference type="Pfam" id="PF10536">
    <property type="entry name" value="PMD"/>
    <property type="match status" value="1"/>
</dbReference>